<gene>
    <name evidence="3" type="ORF">A5630_06905</name>
</gene>
<feature type="region of interest" description="Disordered" evidence="1">
    <location>
        <begin position="71"/>
        <end position="90"/>
    </location>
</feature>
<organism evidence="3 4">
    <name type="scientific">Mycolicibacterium mucogenicum</name>
    <name type="common">Mycobacterium mucogenicum</name>
    <dbReference type="NCBI Taxonomy" id="56689"/>
    <lineage>
        <taxon>Bacteria</taxon>
        <taxon>Bacillati</taxon>
        <taxon>Actinomycetota</taxon>
        <taxon>Actinomycetes</taxon>
        <taxon>Mycobacteriales</taxon>
        <taxon>Mycobacteriaceae</taxon>
        <taxon>Mycolicibacterium</taxon>
    </lineage>
</organism>
<feature type="signal peptide" evidence="2">
    <location>
        <begin position="1"/>
        <end position="34"/>
    </location>
</feature>
<evidence type="ECO:0008006" key="5">
    <source>
        <dbReference type="Google" id="ProtNLM"/>
    </source>
</evidence>
<evidence type="ECO:0000256" key="1">
    <source>
        <dbReference type="SAM" id="MobiDB-lite"/>
    </source>
</evidence>
<reference evidence="3 4" key="1">
    <citation type="submission" date="2016-06" db="EMBL/GenBank/DDBJ databases">
        <authorList>
            <person name="Kjaerup R.B."/>
            <person name="Dalgaard T.S."/>
            <person name="Juul-Madsen H.R."/>
        </authorList>
    </citation>
    <scope>NUCLEOTIDE SEQUENCE [LARGE SCALE GENOMIC DNA]</scope>
    <source>
        <strain evidence="3 4">1127319.6</strain>
    </source>
</reference>
<evidence type="ECO:0000256" key="2">
    <source>
        <dbReference type="SAM" id="SignalP"/>
    </source>
</evidence>
<evidence type="ECO:0000313" key="4">
    <source>
        <dbReference type="Proteomes" id="UP000093898"/>
    </source>
</evidence>
<accession>A0A1A3GMJ6</accession>
<evidence type="ECO:0000313" key="3">
    <source>
        <dbReference type="EMBL" id="OBJ36574.1"/>
    </source>
</evidence>
<proteinExistence type="predicted"/>
<dbReference type="AlphaFoldDB" id="A0A1A3GMJ6"/>
<dbReference type="Proteomes" id="UP000093898">
    <property type="component" value="Unassembled WGS sequence"/>
</dbReference>
<name>A0A1A3GMJ6_MYCMU</name>
<feature type="chain" id="PRO_5008323255" description="PASTA domain-containing protein" evidence="2">
    <location>
        <begin position="35"/>
        <end position="105"/>
    </location>
</feature>
<keyword evidence="2" id="KW-0732">Signal</keyword>
<sequence length="105" mass="10590">MESIMDTHRTATVSAMVATATIAVITFGAATASAAPSGTGAQQTILSLQAQGNKVIIDKIGTGTGNQCSVASVSPVRTTPQPTANPLTGVPNLQKSTTVYVTLKC</sequence>
<comment type="caution">
    <text evidence="3">The sequence shown here is derived from an EMBL/GenBank/DDBJ whole genome shotgun (WGS) entry which is preliminary data.</text>
</comment>
<dbReference type="EMBL" id="LZLC01000245">
    <property type="protein sequence ID" value="OBJ36574.1"/>
    <property type="molecule type" value="Genomic_DNA"/>
</dbReference>
<protein>
    <recommendedName>
        <fullName evidence="5">PASTA domain-containing protein</fullName>
    </recommendedName>
</protein>